<protein>
    <submittedName>
        <fullName evidence="1">Uncharacterized protein</fullName>
    </submittedName>
</protein>
<evidence type="ECO:0000313" key="2">
    <source>
        <dbReference type="Proteomes" id="UP001202328"/>
    </source>
</evidence>
<organism evidence="1 2">
    <name type="scientific">Papaver atlanticum</name>
    <dbReference type="NCBI Taxonomy" id="357466"/>
    <lineage>
        <taxon>Eukaryota</taxon>
        <taxon>Viridiplantae</taxon>
        <taxon>Streptophyta</taxon>
        <taxon>Embryophyta</taxon>
        <taxon>Tracheophyta</taxon>
        <taxon>Spermatophyta</taxon>
        <taxon>Magnoliopsida</taxon>
        <taxon>Ranunculales</taxon>
        <taxon>Papaveraceae</taxon>
        <taxon>Papaveroideae</taxon>
        <taxon>Papaver</taxon>
    </lineage>
</organism>
<proteinExistence type="predicted"/>
<name>A0AAD4TFU2_9MAGN</name>
<dbReference type="EMBL" id="JAJJMB010001096">
    <property type="protein sequence ID" value="KAI3958697.1"/>
    <property type="molecule type" value="Genomic_DNA"/>
</dbReference>
<sequence>MFLTPPDSTVKLRSRISHSLTITAKYPPSFSQNLTQKLEDGTVFVWLTHLCKTGDTNTKRVKVEQEIEPQVVAVEVEAAPLLLIIL</sequence>
<dbReference type="Proteomes" id="UP001202328">
    <property type="component" value="Unassembled WGS sequence"/>
</dbReference>
<comment type="caution">
    <text evidence="1">The sequence shown here is derived from an EMBL/GenBank/DDBJ whole genome shotgun (WGS) entry which is preliminary data.</text>
</comment>
<dbReference type="AlphaFoldDB" id="A0AAD4TFU2"/>
<evidence type="ECO:0000313" key="1">
    <source>
        <dbReference type="EMBL" id="KAI3958697.1"/>
    </source>
</evidence>
<gene>
    <name evidence="1" type="ORF">MKW98_030362</name>
</gene>
<keyword evidence="2" id="KW-1185">Reference proteome</keyword>
<accession>A0AAD4TFU2</accession>
<reference evidence="1" key="1">
    <citation type="submission" date="2022-04" db="EMBL/GenBank/DDBJ databases">
        <title>A functionally conserved STORR gene fusion in Papaver species that diverged 16.8 million years ago.</title>
        <authorList>
            <person name="Catania T."/>
        </authorList>
    </citation>
    <scope>NUCLEOTIDE SEQUENCE</scope>
    <source>
        <strain evidence="1">S-188037</strain>
    </source>
</reference>